<dbReference type="InParanoid" id="A0A251SSF3"/>
<name>A0A251SSF3_HELAN</name>
<dbReference type="OrthoDB" id="1875420at2759"/>
<evidence type="ECO:0000313" key="4">
    <source>
        <dbReference type="Proteomes" id="UP000215914"/>
    </source>
</evidence>
<protein>
    <submittedName>
        <fullName evidence="3">Uncharacterized protein</fullName>
    </submittedName>
</protein>
<evidence type="ECO:0000313" key="3">
    <source>
        <dbReference type="EMBL" id="OTG00451.1"/>
    </source>
</evidence>
<dbReference type="OMA" id="LPMSTCC"/>
<evidence type="ECO:0000313" key="2">
    <source>
        <dbReference type="EMBL" id="KAF5771738.1"/>
    </source>
</evidence>
<reference evidence="3" key="2">
    <citation type="submission" date="2017-02" db="EMBL/GenBank/DDBJ databases">
        <title>Sunflower complete genome.</title>
        <authorList>
            <person name="Langlade N."/>
            <person name="Munos S."/>
        </authorList>
    </citation>
    <scope>NUCLEOTIDE SEQUENCE [LARGE SCALE GENOMIC DNA]</scope>
    <source>
        <tissue evidence="3">Leaves</tissue>
    </source>
</reference>
<proteinExistence type="predicted"/>
<evidence type="ECO:0000256" key="1">
    <source>
        <dbReference type="SAM" id="MobiDB-lite"/>
    </source>
</evidence>
<dbReference type="AlphaFoldDB" id="A0A251SSF3"/>
<reference evidence="2" key="3">
    <citation type="submission" date="2020-06" db="EMBL/GenBank/DDBJ databases">
        <title>Helianthus annuus Genome sequencing and assembly Release 2.</title>
        <authorList>
            <person name="Gouzy J."/>
            <person name="Langlade N."/>
            <person name="Munos S."/>
        </authorList>
    </citation>
    <scope>NUCLEOTIDE SEQUENCE</scope>
    <source>
        <tissue evidence="2">Leaves</tissue>
    </source>
</reference>
<dbReference type="EMBL" id="CM007902">
    <property type="protein sequence ID" value="OTG00451.1"/>
    <property type="molecule type" value="Genomic_DNA"/>
</dbReference>
<keyword evidence="4" id="KW-1185">Reference proteome</keyword>
<gene>
    <name evidence="3" type="ORF">HannXRQ_Chr13g0391171</name>
    <name evidence="2" type="ORF">HanXRQr2_Chr13g0568431</name>
</gene>
<dbReference type="Proteomes" id="UP000215914">
    <property type="component" value="Chromosome 13"/>
</dbReference>
<organism evidence="3 4">
    <name type="scientific">Helianthus annuus</name>
    <name type="common">Common sunflower</name>
    <dbReference type="NCBI Taxonomy" id="4232"/>
    <lineage>
        <taxon>Eukaryota</taxon>
        <taxon>Viridiplantae</taxon>
        <taxon>Streptophyta</taxon>
        <taxon>Embryophyta</taxon>
        <taxon>Tracheophyta</taxon>
        <taxon>Spermatophyta</taxon>
        <taxon>Magnoliopsida</taxon>
        <taxon>eudicotyledons</taxon>
        <taxon>Gunneridae</taxon>
        <taxon>Pentapetalae</taxon>
        <taxon>asterids</taxon>
        <taxon>campanulids</taxon>
        <taxon>Asterales</taxon>
        <taxon>Asteraceae</taxon>
        <taxon>Asteroideae</taxon>
        <taxon>Heliantheae alliance</taxon>
        <taxon>Heliantheae</taxon>
        <taxon>Helianthus</taxon>
    </lineage>
</organism>
<dbReference type="EMBL" id="MNCJ02000328">
    <property type="protein sequence ID" value="KAF5771738.1"/>
    <property type="molecule type" value="Genomic_DNA"/>
</dbReference>
<reference evidence="2 4" key="1">
    <citation type="journal article" date="2017" name="Nature">
        <title>The sunflower genome provides insights into oil metabolism, flowering and Asterid evolution.</title>
        <authorList>
            <person name="Badouin H."/>
            <person name="Gouzy J."/>
            <person name="Grassa C.J."/>
            <person name="Murat F."/>
            <person name="Staton S.E."/>
            <person name="Cottret L."/>
            <person name="Lelandais-Briere C."/>
            <person name="Owens G.L."/>
            <person name="Carrere S."/>
            <person name="Mayjonade B."/>
            <person name="Legrand L."/>
            <person name="Gill N."/>
            <person name="Kane N.C."/>
            <person name="Bowers J.E."/>
            <person name="Hubner S."/>
            <person name="Bellec A."/>
            <person name="Berard A."/>
            <person name="Berges H."/>
            <person name="Blanchet N."/>
            <person name="Boniface M.C."/>
            <person name="Brunel D."/>
            <person name="Catrice O."/>
            <person name="Chaidir N."/>
            <person name="Claudel C."/>
            <person name="Donnadieu C."/>
            <person name="Faraut T."/>
            <person name="Fievet G."/>
            <person name="Helmstetter N."/>
            <person name="King M."/>
            <person name="Knapp S.J."/>
            <person name="Lai Z."/>
            <person name="Le Paslier M.C."/>
            <person name="Lippi Y."/>
            <person name="Lorenzon L."/>
            <person name="Mandel J.R."/>
            <person name="Marage G."/>
            <person name="Marchand G."/>
            <person name="Marquand E."/>
            <person name="Bret-Mestries E."/>
            <person name="Morien E."/>
            <person name="Nambeesan S."/>
            <person name="Nguyen T."/>
            <person name="Pegot-Espagnet P."/>
            <person name="Pouilly N."/>
            <person name="Raftis F."/>
            <person name="Sallet E."/>
            <person name="Schiex T."/>
            <person name="Thomas J."/>
            <person name="Vandecasteele C."/>
            <person name="Vares D."/>
            <person name="Vear F."/>
            <person name="Vautrin S."/>
            <person name="Crespi M."/>
            <person name="Mangin B."/>
            <person name="Burke J.M."/>
            <person name="Salse J."/>
            <person name="Munos S."/>
            <person name="Vincourt P."/>
            <person name="Rieseberg L.H."/>
            <person name="Langlade N.B."/>
        </authorList>
    </citation>
    <scope>NUCLEOTIDE SEQUENCE [LARGE SCALE GENOMIC DNA]</scope>
    <source>
        <strain evidence="4">cv. SF193</strain>
        <tissue evidence="2">Leaves</tissue>
    </source>
</reference>
<dbReference type="Gramene" id="mRNA:HanXRQr2_Chr13g0568431">
    <property type="protein sequence ID" value="mRNA:HanXRQr2_Chr13g0568431"/>
    <property type="gene ID" value="HanXRQr2_Chr13g0568431"/>
</dbReference>
<dbReference type="FunCoup" id="A0A251SSF3">
    <property type="interactions" value="144"/>
</dbReference>
<dbReference type="PANTHER" id="PTHR33785">
    <property type="entry name" value="OS06G0550800 PROTEIN"/>
    <property type="match status" value="1"/>
</dbReference>
<sequence length="185" mass="21057">MEQTLIYTNKTKPMSRCLGENQEILIKDSSNAEKGSSFYSQEQNPSYDFIGRGSVPTLIIGNDEEYDIEDEESEFKMGRLIRQASLNSSHMSTPQQSIKVMTGSSSLHRYLSQKIETNQEKITDMRKVESMKERNRSKHPMKIGKNNGGAPTIPRGWVDKGSSEDMKAQIKFWARAVAFNLHQEC</sequence>
<dbReference type="PANTHER" id="PTHR33785:SF11">
    <property type="entry name" value="DUF4005 DOMAIN-CONTAINING PROTEIN"/>
    <property type="match status" value="1"/>
</dbReference>
<accession>A0A251SSF3</accession>
<feature type="region of interest" description="Disordered" evidence="1">
    <location>
        <begin position="130"/>
        <end position="158"/>
    </location>
</feature>